<reference evidence="3" key="1">
    <citation type="submission" date="2021-10" db="EMBL/GenBank/DDBJ databases">
        <title>Tropical sea cucumber genome reveals ecological adaptation and Cuvierian tubules defense mechanism.</title>
        <authorList>
            <person name="Chen T."/>
        </authorList>
    </citation>
    <scope>NUCLEOTIDE SEQUENCE</scope>
    <source>
        <strain evidence="3">Nanhai2018</strain>
        <tissue evidence="3">Muscle</tissue>
    </source>
</reference>
<evidence type="ECO:0000313" key="3">
    <source>
        <dbReference type="EMBL" id="KAJ8048370.1"/>
    </source>
</evidence>
<keyword evidence="1" id="KW-0862">Zinc</keyword>
<evidence type="ECO:0000256" key="1">
    <source>
        <dbReference type="PROSITE-ProRule" id="PRU00042"/>
    </source>
</evidence>
<organism evidence="3 4">
    <name type="scientific">Holothuria leucospilota</name>
    <name type="common">Black long sea cucumber</name>
    <name type="synonym">Mertensiothuria leucospilota</name>
    <dbReference type="NCBI Taxonomy" id="206669"/>
    <lineage>
        <taxon>Eukaryota</taxon>
        <taxon>Metazoa</taxon>
        <taxon>Echinodermata</taxon>
        <taxon>Eleutherozoa</taxon>
        <taxon>Echinozoa</taxon>
        <taxon>Holothuroidea</taxon>
        <taxon>Aspidochirotacea</taxon>
        <taxon>Aspidochirotida</taxon>
        <taxon>Holothuriidae</taxon>
        <taxon>Holothuria</taxon>
    </lineage>
</organism>
<evidence type="ECO:0000313" key="4">
    <source>
        <dbReference type="Proteomes" id="UP001152320"/>
    </source>
</evidence>
<feature type="domain" description="C2H2-type" evidence="2">
    <location>
        <begin position="118"/>
        <end position="146"/>
    </location>
</feature>
<keyword evidence="4" id="KW-1185">Reference proteome</keyword>
<comment type="caution">
    <text evidence="3">The sequence shown here is derived from an EMBL/GenBank/DDBJ whole genome shotgun (WGS) entry which is preliminary data.</text>
</comment>
<dbReference type="EMBL" id="JAIZAY010000001">
    <property type="protein sequence ID" value="KAJ8048370.1"/>
    <property type="molecule type" value="Genomic_DNA"/>
</dbReference>
<dbReference type="Proteomes" id="UP001152320">
    <property type="component" value="Chromosome 1"/>
</dbReference>
<evidence type="ECO:0000259" key="2">
    <source>
        <dbReference type="PROSITE" id="PS50157"/>
    </source>
</evidence>
<dbReference type="SMART" id="SM00355">
    <property type="entry name" value="ZnF_C2H2"/>
    <property type="match status" value="1"/>
</dbReference>
<accession>A0A9Q1CNX7</accession>
<dbReference type="InterPro" id="IPR013087">
    <property type="entry name" value="Znf_C2H2_type"/>
</dbReference>
<keyword evidence="1" id="KW-0479">Metal-binding</keyword>
<gene>
    <name evidence="3" type="ORF">HOLleu_00653</name>
</gene>
<name>A0A9Q1CNX7_HOLLE</name>
<dbReference type="GO" id="GO:0008270">
    <property type="term" value="F:zinc ion binding"/>
    <property type="evidence" value="ECO:0007669"/>
    <property type="project" value="UniProtKB-KW"/>
</dbReference>
<dbReference type="PROSITE" id="PS50157">
    <property type="entry name" value="ZINC_FINGER_C2H2_2"/>
    <property type="match status" value="1"/>
</dbReference>
<dbReference type="Gene3D" id="3.30.160.60">
    <property type="entry name" value="Classic Zinc Finger"/>
    <property type="match status" value="1"/>
</dbReference>
<dbReference type="AlphaFoldDB" id="A0A9Q1CNX7"/>
<dbReference type="OrthoDB" id="5952546at2759"/>
<sequence>MVAQFTNSVIWYFLYSTSSARDHATLFSARNFLNARGVSKEPMKNINAATELLDNYTDALIIAATLEFFGMNTIEDQPKEHTFHMMNMDPYVYVNDTMKTLVKKFAIHEGPELRTVQIKCDTCGKEYRRVATLRKHIREKHEGTMAHQSADKDAIFNYSCGALSLCLVLRNFVDA</sequence>
<keyword evidence="1" id="KW-0863">Zinc-finger</keyword>
<dbReference type="PROSITE" id="PS00028">
    <property type="entry name" value="ZINC_FINGER_C2H2_1"/>
    <property type="match status" value="1"/>
</dbReference>
<protein>
    <recommendedName>
        <fullName evidence="2">C2H2-type domain-containing protein</fullName>
    </recommendedName>
</protein>
<proteinExistence type="predicted"/>